<dbReference type="AlphaFoldDB" id="A0A3M6TEQ7"/>
<protein>
    <submittedName>
        <fullName evidence="2">Uncharacterized protein</fullName>
    </submittedName>
</protein>
<keyword evidence="3" id="KW-1185">Reference proteome</keyword>
<name>A0A3M6TEQ7_POCDA</name>
<feature type="region of interest" description="Disordered" evidence="1">
    <location>
        <begin position="72"/>
        <end position="96"/>
    </location>
</feature>
<evidence type="ECO:0000313" key="3">
    <source>
        <dbReference type="Proteomes" id="UP000275408"/>
    </source>
</evidence>
<feature type="compositionally biased region" description="Polar residues" evidence="1">
    <location>
        <begin position="225"/>
        <end position="235"/>
    </location>
</feature>
<feature type="compositionally biased region" description="Basic and acidic residues" evidence="1">
    <location>
        <begin position="72"/>
        <end position="82"/>
    </location>
</feature>
<evidence type="ECO:0000313" key="2">
    <source>
        <dbReference type="EMBL" id="RMX39886.1"/>
    </source>
</evidence>
<accession>A0A3M6TEQ7</accession>
<dbReference type="EMBL" id="RCHS01003767">
    <property type="protein sequence ID" value="RMX39886.1"/>
    <property type="molecule type" value="Genomic_DNA"/>
</dbReference>
<gene>
    <name evidence="2" type="ORF">pdam_00018499</name>
</gene>
<feature type="region of interest" description="Disordered" evidence="1">
    <location>
        <begin position="216"/>
        <end position="235"/>
    </location>
</feature>
<evidence type="ECO:0000256" key="1">
    <source>
        <dbReference type="SAM" id="MobiDB-lite"/>
    </source>
</evidence>
<comment type="caution">
    <text evidence="2">The sequence shown here is derived from an EMBL/GenBank/DDBJ whole genome shotgun (WGS) entry which is preliminary data.</text>
</comment>
<reference evidence="2 3" key="1">
    <citation type="journal article" date="2018" name="Sci. Rep.">
        <title>Comparative analysis of the Pocillopora damicornis genome highlights role of immune system in coral evolution.</title>
        <authorList>
            <person name="Cunning R."/>
            <person name="Bay R.A."/>
            <person name="Gillette P."/>
            <person name="Baker A.C."/>
            <person name="Traylor-Knowles N."/>
        </authorList>
    </citation>
    <scope>NUCLEOTIDE SEQUENCE [LARGE SCALE GENOMIC DNA]</scope>
    <source>
        <strain evidence="2">RSMAS</strain>
        <tissue evidence="2">Whole animal</tissue>
    </source>
</reference>
<dbReference type="OrthoDB" id="5975482at2759"/>
<proteinExistence type="predicted"/>
<sequence>MENKKIRGNRVDDDLRERKISRGLVRHVLTRNTGDRIALGRVTKQLDKERIAKELDYQQQKQKLLLQKFESQMKERSAKDSQETSNELDGTAGLRKATGKHVMSRYRSYSELEMSSSQLQRLKCSAEIPEALEKKAKTNRALNYSRLAVEKRANETNRPRLRKTGVIKAPERSGLVEEVRMKRTKTLSDILPPVILPPIFQSGASSLEKRTVLENQRTQAKESFSEGSGSNQTPMMTEIRELEDLEDCRYLRKSNFR</sequence>
<dbReference type="OMA" id="DIPRAHS"/>
<organism evidence="2 3">
    <name type="scientific">Pocillopora damicornis</name>
    <name type="common">Cauliflower coral</name>
    <name type="synonym">Millepora damicornis</name>
    <dbReference type="NCBI Taxonomy" id="46731"/>
    <lineage>
        <taxon>Eukaryota</taxon>
        <taxon>Metazoa</taxon>
        <taxon>Cnidaria</taxon>
        <taxon>Anthozoa</taxon>
        <taxon>Hexacorallia</taxon>
        <taxon>Scleractinia</taxon>
        <taxon>Astrocoeniina</taxon>
        <taxon>Pocilloporidae</taxon>
        <taxon>Pocillopora</taxon>
    </lineage>
</organism>
<dbReference type="Proteomes" id="UP000275408">
    <property type="component" value="Unassembled WGS sequence"/>
</dbReference>